<reference evidence="2 3" key="1">
    <citation type="journal article" date="2022" name="Allergy">
        <title>Genome assembly and annotation of Periplaneta americana reveal a comprehensive cockroach allergen profile.</title>
        <authorList>
            <person name="Wang L."/>
            <person name="Xiong Q."/>
            <person name="Saelim N."/>
            <person name="Wang L."/>
            <person name="Nong W."/>
            <person name="Wan A.T."/>
            <person name="Shi M."/>
            <person name="Liu X."/>
            <person name="Cao Q."/>
            <person name="Hui J.H.L."/>
            <person name="Sookrung N."/>
            <person name="Leung T.F."/>
            <person name="Tungtrongchitr A."/>
            <person name="Tsui S.K.W."/>
        </authorList>
    </citation>
    <scope>NUCLEOTIDE SEQUENCE [LARGE SCALE GENOMIC DNA]</scope>
    <source>
        <strain evidence="2">PWHHKU_190912</strain>
    </source>
</reference>
<protein>
    <submittedName>
        <fullName evidence="2">Uncharacterized protein</fullName>
    </submittedName>
</protein>
<dbReference type="EMBL" id="JAJSOF020000029">
    <property type="protein sequence ID" value="KAJ4432732.1"/>
    <property type="molecule type" value="Genomic_DNA"/>
</dbReference>
<proteinExistence type="predicted"/>
<keyword evidence="1" id="KW-0472">Membrane</keyword>
<keyword evidence="3" id="KW-1185">Reference proteome</keyword>
<evidence type="ECO:0000313" key="3">
    <source>
        <dbReference type="Proteomes" id="UP001148838"/>
    </source>
</evidence>
<keyword evidence="1" id="KW-1133">Transmembrane helix</keyword>
<dbReference type="Proteomes" id="UP001148838">
    <property type="component" value="Unassembled WGS sequence"/>
</dbReference>
<gene>
    <name evidence="2" type="ORF">ANN_21370</name>
</gene>
<feature type="transmembrane region" description="Helical" evidence="1">
    <location>
        <begin position="104"/>
        <end position="123"/>
    </location>
</feature>
<evidence type="ECO:0000256" key="1">
    <source>
        <dbReference type="SAM" id="Phobius"/>
    </source>
</evidence>
<comment type="caution">
    <text evidence="2">The sequence shown here is derived from an EMBL/GenBank/DDBJ whole genome shotgun (WGS) entry which is preliminary data.</text>
</comment>
<keyword evidence="1" id="KW-0812">Transmembrane</keyword>
<organism evidence="2 3">
    <name type="scientific">Periplaneta americana</name>
    <name type="common">American cockroach</name>
    <name type="synonym">Blatta americana</name>
    <dbReference type="NCBI Taxonomy" id="6978"/>
    <lineage>
        <taxon>Eukaryota</taxon>
        <taxon>Metazoa</taxon>
        <taxon>Ecdysozoa</taxon>
        <taxon>Arthropoda</taxon>
        <taxon>Hexapoda</taxon>
        <taxon>Insecta</taxon>
        <taxon>Pterygota</taxon>
        <taxon>Neoptera</taxon>
        <taxon>Polyneoptera</taxon>
        <taxon>Dictyoptera</taxon>
        <taxon>Blattodea</taxon>
        <taxon>Blattoidea</taxon>
        <taxon>Blattidae</taxon>
        <taxon>Blattinae</taxon>
        <taxon>Periplaneta</taxon>
    </lineage>
</organism>
<name>A0ABQ8SF35_PERAM</name>
<sequence>MRSAQAATSEVERHLVELQPGERLTAAACPDPCDVGLPPRGATWTLTSDKNIYKMTHNLTMTNIAYTLKQHKHISNLHRLITSRRRFAEYSGFEQETQLVPRPVLSINIIISSSNITVIIIFIKCRMVKIPIFISKICILNPKCVSGSVGNKVRDKLEQVLLRNVRLKDLRTASDILAGKNTDLQCNIPVQLVSKLKYAPVTSVDVERSFSAYKLC</sequence>
<accession>A0ABQ8SF35</accession>
<evidence type="ECO:0000313" key="2">
    <source>
        <dbReference type="EMBL" id="KAJ4432732.1"/>
    </source>
</evidence>